<protein>
    <submittedName>
        <fullName evidence="1">Uncharacterized protein</fullName>
    </submittedName>
</protein>
<dbReference type="AlphaFoldDB" id="A0A0K2UX34"/>
<dbReference type="EMBL" id="HACA01025462">
    <property type="protein sequence ID" value="CDW42823.1"/>
    <property type="molecule type" value="Transcribed_RNA"/>
</dbReference>
<proteinExistence type="predicted"/>
<reference evidence="1" key="1">
    <citation type="submission" date="2014-05" db="EMBL/GenBank/DDBJ databases">
        <authorList>
            <person name="Chronopoulou M."/>
        </authorList>
    </citation>
    <scope>NUCLEOTIDE SEQUENCE</scope>
    <source>
        <tissue evidence="1">Whole organism</tissue>
    </source>
</reference>
<organism evidence="1">
    <name type="scientific">Lepeophtheirus salmonis</name>
    <name type="common">Salmon louse</name>
    <name type="synonym">Caligus salmonis</name>
    <dbReference type="NCBI Taxonomy" id="72036"/>
    <lineage>
        <taxon>Eukaryota</taxon>
        <taxon>Metazoa</taxon>
        <taxon>Ecdysozoa</taxon>
        <taxon>Arthropoda</taxon>
        <taxon>Crustacea</taxon>
        <taxon>Multicrustacea</taxon>
        <taxon>Hexanauplia</taxon>
        <taxon>Copepoda</taxon>
        <taxon>Siphonostomatoida</taxon>
        <taxon>Caligidae</taxon>
        <taxon>Lepeophtheirus</taxon>
    </lineage>
</organism>
<sequence>MINIYKYDEESSRHCIPVLLTTENKGNRHLTKVYFLCWQCNAVSYLIIFHTSQPMSSNIIWPEERNLQPCNLLG</sequence>
<accession>A0A0K2UX34</accession>
<name>A0A0K2UX34_LEPSM</name>
<evidence type="ECO:0000313" key="1">
    <source>
        <dbReference type="EMBL" id="CDW42823.1"/>
    </source>
</evidence>